<dbReference type="EMBL" id="CAJEWN010000715">
    <property type="protein sequence ID" value="CAD2188811.1"/>
    <property type="molecule type" value="Genomic_DNA"/>
</dbReference>
<comment type="caution">
    <text evidence="2">The sequence shown here is derived from an EMBL/GenBank/DDBJ whole genome shotgun (WGS) entry which is preliminary data.</text>
</comment>
<organism evidence="2 3">
    <name type="scientific">Meloidogyne enterolobii</name>
    <name type="common">Root-knot nematode worm</name>
    <name type="synonym">Meloidogyne mayaguensis</name>
    <dbReference type="NCBI Taxonomy" id="390850"/>
    <lineage>
        <taxon>Eukaryota</taxon>
        <taxon>Metazoa</taxon>
        <taxon>Ecdysozoa</taxon>
        <taxon>Nematoda</taxon>
        <taxon>Chromadorea</taxon>
        <taxon>Rhabditida</taxon>
        <taxon>Tylenchina</taxon>
        <taxon>Tylenchomorpha</taxon>
        <taxon>Tylenchoidea</taxon>
        <taxon>Meloidogynidae</taxon>
        <taxon>Meloidogyninae</taxon>
        <taxon>Meloidogyne</taxon>
    </lineage>
</organism>
<dbReference type="PANTHER" id="PTHR47331">
    <property type="entry name" value="PHD-TYPE DOMAIN-CONTAINING PROTEIN"/>
    <property type="match status" value="1"/>
</dbReference>
<evidence type="ECO:0000313" key="2">
    <source>
        <dbReference type="EMBL" id="CAD2188811.1"/>
    </source>
</evidence>
<evidence type="ECO:0000313" key="3">
    <source>
        <dbReference type="Proteomes" id="UP000580250"/>
    </source>
</evidence>
<proteinExistence type="predicted"/>
<sequence>MGIAAYLRCKTGEETVTKLLFAKSLIVPKSVPSKHKTIPKLELQALKIATKIAKYLEKEIDLELEEIQLWTDAIDVIEWLKSDKRLETFIENRAKIIRNYNVKHIKGEENPADIATRGTSMNEIQNTNWLEGPSWLKKDKEEWPETKTYYDTKEHERKIKPTENNTNDNNRRKS</sequence>
<dbReference type="PANTHER" id="PTHR47331:SF1">
    <property type="entry name" value="GAG-LIKE PROTEIN"/>
    <property type="match status" value="1"/>
</dbReference>
<protein>
    <submittedName>
        <fullName evidence="2">Uncharacterized protein</fullName>
    </submittedName>
</protein>
<dbReference type="OrthoDB" id="5872779at2759"/>
<name>A0A6V7WP69_MELEN</name>
<accession>A0A6V7WP69</accession>
<feature type="compositionally biased region" description="Basic and acidic residues" evidence="1">
    <location>
        <begin position="147"/>
        <end position="161"/>
    </location>
</feature>
<dbReference type="AlphaFoldDB" id="A0A6V7WP69"/>
<gene>
    <name evidence="2" type="ORF">MENT_LOCUS41484</name>
</gene>
<evidence type="ECO:0000256" key="1">
    <source>
        <dbReference type="SAM" id="MobiDB-lite"/>
    </source>
</evidence>
<dbReference type="Pfam" id="PF05380">
    <property type="entry name" value="Peptidase_A17"/>
    <property type="match status" value="1"/>
</dbReference>
<dbReference type="InterPro" id="IPR008042">
    <property type="entry name" value="Retrotrans_Pao"/>
</dbReference>
<dbReference type="Proteomes" id="UP000580250">
    <property type="component" value="Unassembled WGS sequence"/>
</dbReference>
<reference evidence="2 3" key="1">
    <citation type="submission" date="2020-08" db="EMBL/GenBank/DDBJ databases">
        <authorList>
            <person name="Koutsovoulos G."/>
            <person name="Danchin GJ E."/>
        </authorList>
    </citation>
    <scope>NUCLEOTIDE SEQUENCE [LARGE SCALE GENOMIC DNA]</scope>
</reference>
<feature type="region of interest" description="Disordered" evidence="1">
    <location>
        <begin position="147"/>
        <end position="174"/>
    </location>
</feature>